<evidence type="ECO:0000313" key="2">
    <source>
        <dbReference type="EMBL" id="KZP31262.1"/>
    </source>
</evidence>
<name>A0A166U323_9AGAM</name>
<keyword evidence="1" id="KW-0472">Membrane</keyword>
<protein>
    <recommendedName>
        <fullName evidence="4">MARVEL domain-containing protein</fullName>
    </recommendedName>
</protein>
<gene>
    <name evidence="2" type="ORF">FIBSPDRAFT_1037713</name>
</gene>
<keyword evidence="1" id="KW-1133">Transmembrane helix</keyword>
<feature type="transmembrane region" description="Helical" evidence="1">
    <location>
        <begin position="88"/>
        <end position="109"/>
    </location>
</feature>
<sequence>MTLRAPAPETNLSYIKAHYHPFLFALMSACALAESVLATYLVDRGNEHHTWPSAQYHHILIFSLFSALWTMIFSAAYVLWIIDGAVHILASIASSIIWLLITTIFWGVAAGLMHVTRSGENCDDWDAISRCRQSLTVEALGWTEFALCLLTLTATCCWLHTGKRNPRSSFYEGQSYA</sequence>
<feature type="transmembrane region" description="Helical" evidence="1">
    <location>
        <begin position="21"/>
        <end position="42"/>
    </location>
</feature>
<dbReference type="EMBL" id="KV417490">
    <property type="protein sequence ID" value="KZP31262.1"/>
    <property type="molecule type" value="Genomic_DNA"/>
</dbReference>
<dbReference type="PROSITE" id="PS51257">
    <property type="entry name" value="PROKAR_LIPOPROTEIN"/>
    <property type="match status" value="1"/>
</dbReference>
<evidence type="ECO:0008006" key="4">
    <source>
        <dbReference type="Google" id="ProtNLM"/>
    </source>
</evidence>
<evidence type="ECO:0000313" key="3">
    <source>
        <dbReference type="Proteomes" id="UP000076532"/>
    </source>
</evidence>
<dbReference type="AlphaFoldDB" id="A0A166U323"/>
<evidence type="ECO:0000256" key="1">
    <source>
        <dbReference type="SAM" id="Phobius"/>
    </source>
</evidence>
<organism evidence="2 3">
    <name type="scientific">Athelia psychrophila</name>
    <dbReference type="NCBI Taxonomy" id="1759441"/>
    <lineage>
        <taxon>Eukaryota</taxon>
        <taxon>Fungi</taxon>
        <taxon>Dikarya</taxon>
        <taxon>Basidiomycota</taxon>
        <taxon>Agaricomycotina</taxon>
        <taxon>Agaricomycetes</taxon>
        <taxon>Agaricomycetidae</taxon>
        <taxon>Atheliales</taxon>
        <taxon>Atheliaceae</taxon>
        <taxon>Athelia</taxon>
    </lineage>
</organism>
<feature type="transmembrane region" description="Helical" evidence="1">
    <location>
        <begin position="54"/>
        <end position="81"/>
    </location>
</feature>
<keyword evidence="3" id="KW-1185">Reference proteome</keyword>
<proteinExistence type="predicted"/>
<dbReference type="Proteomes" id="UP000076532">
    <property type="component" value="Unassembled WGS sequence"/>
</dbReference>
<keyword evidence="1" id="KW-0812">Transmembrane</keyword>
<dbReference type="OrthoDB" id="3226059at2759"/>
<accession>A0A166U323</accession>
<feature type="transmembrane region" description="Helical" evidence="1">
    <location>
        <begin position="139"/>
        <end position="159"/>
    </location>
</feature>
<reference evidence="2 3" key="1">
    <citation type="journal article" date="2016" name="Mol. Biol. Evol.">
        <title>Comparative Genomics of Early-Diverging Mushroom-Forming Fungi Provides Insights into the Origins of Lignocellulose Decay Capabilities.</title>
        <authorList>
            <person name="Nagy L.G."/>
            <person name="Riley R."/>
            <person name="Tritt A."/>
            <person name="Adam C."/>
            <person name="Daum C."/>
            <person name="Floudas D."/>
            <person name="Sun H."/>
            <person name="Yadav J.S."/>
            <person name="Pangilinan J."/>
            <person name="Larsson K.H."/>
            <person name="Matsuura K."/>
            <person name="Barry K."/>
            <person name="Labutti K."/>
            <person name="Kuo R."/>
            <person name="Ohm R.A."/>
            <person name="Bhattacharya S.S."/>
            <person name="Shirouzu T."/>
            <person name="Yoshinaga Y."/>
            <person name="Martin F.M."/>
            <person name="Grigoriev I.V."/>
            <person name="Hibbett D.S."/>
        </authorList>
    </citation>
    <scope>NUCLEOTIDE SEQUENCE [LARGE SCALE GENOMIC DNA]</scope>
    <source>
        <strain evidence="2 3">CBS 109695</strain>
    </source>
</reference>